<keyword evidence="4" id="KW-1185">Reference proteome</keyword>
<dbReference type="SMART" id="SM00406">
    <property type="entry name" value="IGv"/>
    <property type="match status" value="1"/>
</dbReference>
<feature type="signal peptide" evidence="1">
    <location>
        <begin position="1"/>
        <end position="19"/>
    </location>
</feature>
<dbReference type="InterPro" id="IPR036179">
    <property type="entry name" value="Ig-like_dom_sf"/>
</dbReference>
<name>A0A287DB65_ICTTR</name>
<dbReference type="Proteomes" id="UP000005215">
    <property type="component" value="Unassembled WGS sequence"/>
</dbReference>
<proteinExistence type="predicted"/>
<dbReference type="InterPro" id="IPR003599">
    <property type="entry name" value="Ig_sub"/>
</dbReference>
<dbReference type="STRING" id="43179.ENSSTOP00000030783"/>
<protein>
    <recommendedName>
        <fullName evidence="2">Ig-like domain-containing protein</fullName>
    </recommendedName>
</protein>
<reference evidence="3" key="3">
    <citation type="submission" date="2025-09" db="UniProtKB">
        <authorList>
            <consortium name="Ensembl"/>
        </authorList>
    </citation>
    <scope>IDENTIFICATION</scope>
</reference>
<dbReference type="InterPro" id="IPR050150">
    <property type="entry name" value="IgV_Light_Chain"/>
</dbReference>
<dbReference type="InterPro" id="IPR013106">
    <property type="entry name" value="Ig_V-set"/>
</dbReference>
<evidence type="ECO:0000259" key="2">
    <source>
        <dbReference type="PROSITE" id="PS50835"/>
    </source>
</evidence>
<dbReference type="InterPro" id="IPR007110">
    <property type="entry name" value="Ig-like_dom"/>
</dbReference>
<dbReference type="SUPFAM" id="SSF48726">
    <property type="entry name" value="Immunoglobulin"/>
    <property type="match status" value="1"/>
</dbReference>
<evidence type="ECO:0000313" key="4">
    <source>
        <dbReference type="Proteomes" id="UP000005215"/>
    </source>
</evidence>
<feature type="chain" id="PRO_5012855046" description="Ig-like domain-containing protein" evidence="1">
    <location>
        <begin position="20"/>
        <end position="138"/>
    </location>
</feature>
<dbReference type="PANTHER" id="PTHR23267">
    <property type="entry name" value="IMMUNOGLOBULIN LIGHT CHAIN"/>
    <property type="match status" value="1"/>
</dbReference>
<evidence type="ECO:0000313" key="3">
    <source>
        <dbReference type="Ensembl" id="ENSSTOP00000030783.1"/>
    </source>
</evidence>
<dbReference type="GeneTree" id="ENSGT00940000153520"/>
<reference evidence="4" key="1">
    <citation type="submission" date="2011-11" db="EMBL/GenBank/DDBJ databases">
        <title>The Draft Genome of Spermophilus tridecemlineatus.</title>
        <authorList>
            <consortium name="The Broad Institute Genome Assembly &amp; Analysis Group"/>
            <consortium name="Computational R&amp;D Group"/>
            <consortium name="and Sequencing Platform"/>
            <person name="Di Palma F."/>
            <person name="Alfoldi J."/>
            <person name="Johnson J."/>
            <person name="Berlin A."/>
            <person name="Gnerre S."/>
            <person name="Jaffe D."/>
            <person name="MacCallum I."/>
            <person name="Young S."/>
            <person name="Walker B.J."/>
            <person name="Lindblad-Toh K."/>
        </authorList>
    </citation>
    <scope>NUCLEOTIDE SEQUENCE [LARGE SCALE GENOMIC DNA]</scope>
</reference>
<dbReference type="InterPro" id="IPR013783">
    <property type="entry name" value="Ig-like_fold"/>
</dbReference>
<evidence type="ECO:0000256" key="1">
    <source>
        <dbReference type="SAM" id="SignalP"/>
    </source>
</evidence>
<sequence length="138" mass="14861">MAWTCFLILLLSHCIGSLSQSVLTQVPSLSASPGASSKLTCTLSSGFSVGSYRIYWYQQKPGSPPNKHQGSGVPNRFSGSKDASANAGVLQISGLQLEDEADYYCALWYNNAFHSETGRWGSGTKTKLPQALTYAVLF</sequence>
<dbReference type="InParanoid" id="A0A287DB65"/>
<reference evidence="3" key="2">
    <citation type="submission" date="2025-08" db="UniProtKB">
        <authorList>
            <consortium name="Ensembl"/>
        </authorList>
    </citation>
    <scope>IDENTIFICATION</scope>
</reference>
<dbReference type="Ensembl" id="ENSSTOT00000037776.1">
    <property type="protein sequence ID" value="ENSSTOP00000030783.1"/>
    <property type="gene ID" value="ENSSTOG00000033074.1"/>
</dbReference>
<feature type="domain" description="Ig-like" evidence="2">
    <location>
        <begin position="20"/>
        <end position="105"/>
    </location>
</feature>
<dbReference type="Gene3D" id="2.60.40.10">
    <property type="entry name" value="Immunoglobulins"/>
    <property type="match status" value="1"/>
</dbReference>
<dbReference type="PROSITE" id="PS50835">
    <property type="entry name" value="IG_LIKE"/>
    <property type="match status" value="1"/>
</dbReference>
<dbReference type="SMART" id="SM00409">
    <property type="entry name" value="IG"/>
    <property type="match status" value="1"/>
</dbReference>
<keyword evidence="1" id="KW-0732">Signal</keyword>
<organism evidence="3 4">
    <name type="scientific">Ictidomys tridecemlineatus</name>
    <name type="common">Thirteen-lined ground squirrel</name>
    <name type="synonym">Spermophilus tridecemlineatus</name>
    <dbReference type="NCBI Taxonomy" id="43179"/>
    <lineage>
        <taxon>Eukaryota</taxon>
        <taxon>Metazoa</taxon>
        <taxon>Chordata</taxon>
        <taxon>Craniata</taxon>
        <taxon>Vertebrata</taxon>
        <taxon>Euteleostomi</taxon>
        <taxon>Mammalia</taxon>
        <taxon>Eutheria</taxon>
        <taxon>Euarchontoglires</taxon>
        <taxon>Glires</taxon>
        <taxon>Rodentia</taxon>
        <taxon>Sciuromorpha</taxon>
        <taxon>Sciuridae</taxon>
        <taxon>Xerinae</taxon>
        <taxon>Marmotini</taxon>
        <taxon>Ictidomys</taxon>
    </lineage>
</organism>
<accession>A0A287DB65</accession>
<dbReference type="EMBL" id="AGTP01127738">
    <property type="status" value="NOT_ANNOTATED_CDS"/>
    <property type="molecule type" value="Genomic_DNA"/>
</dbReference>
<dbReference type="AlphaFoldDB" id="A0A287DB65"/>
<dbReference type="Pfam" id="PF07686">
    <property type="entry name" value="V-set"/>
    <property type="match status" value="1"/>
</dbReference>